<gene>
    <name evidence="2" type="ORF">SEA_DARTHPHADER_54</name>
</gene>
<dbReference type="InterPro" id="IPR036249">
    <property type="entry name" value="Thioredoxin-like_sf"/>
</dbReference>
<dbReference type="EMBL" id="KX657793">
    <property type="protein sequence ID" value="AOZ61294.1"/>
    <property type="molecule type" value="Genomic_DNA"/>
</dbReference>
<dbReference type="InterPro" id="IPR002109">
    <property type="entry name" value="Glutaredoxin"/>
</dbReference>
<evidence type="ECO:0000313" key="3">
    <source>
        <dbReference type="Proteomes" id="UP000226155"/>
    </source>
</evidence>
<dbReference type="InterPro" id="IPR051548">
    <property type="entry name" value="Grx-like_ET"/>
</dbReference>
<evidence type="ECO:0000259" key="1">
    <source>
        <dbReference type="Pfam" id="PF00462"/>
    </source>
</evidence>
<dbReference type="PROSITE" id="PS51354">
    <property type="entry name" value="GLUTAREDOXIN_2"/>
    <property type="match status" value="1"/>
</dbReference>
<keyword evidence="3" id="KW-1185">Reference proteome</keyword>
<dbReference type="CDD" id="cd02976">
    <property type="entry name" value="NrdH"/>
    <property type="match status" value="1"/>
</dbReference>
<protein>
    <submittedName>
        <fullName evidence="2">NrdH-like glutaredoxin</fullName>
    </submittedName>
</protein>
<sequence>MRTLFAPVTVYTQPGCRACVRVIEKLADKGIAHDVVNLDNNPEAKTYVTEVLNAASVPVIVTDTHEPIIGYHPEKVADLIAYYTASETGL</sequence>
<reference evidence="3" key="1">
    <citation type="submission" date="2016-08" db="EMBL/GenBank/DDBJ databases">
        <authorList>
            <person name="Seilhamer J.J."/>
        </authorList>
    </citation>
    <scope>NUCLEOTIDE SEQUENCE [LARGE SCALE GENOMIC DNA]</scope>
</reference>
<dbReference type="SUPFAM" id="SSF52833">
    <property type="entry name" value="Thioredoxin-like"/>
    <property type="match status" value="1"/>
</dbReference>
<dbReference type="PANTHER" id="PTHR34386:SF1">
    <property type="entry name" value="GLUTAREDOXIN-LIKE PROTEIN NRDH"/>
    <property type="match status" value="1"/>
</dbReference>
<dbReference type="Proteomes" id="UP000226155">
    <property type="component" value="Segment"/>
</dbReference>
<dbReference type="PANTHER" id="PTHR34386">
    <property type="entry name" value="GLUTAREDOXIN"/>
    <property type="match status" value="1"/>
</dbReference>
<feature type="domain" description="Glutaredoxin" evidence="1">
    <location>
        <begin position="8"/>
        <end position="63"/>
    </location>
</feature>
<dbReference type="Gene3D" id="3.40.30.10">
    <property type="entry name" value="Glutaredoxin"/>
    <property type="match status" value="1"/>
</dbReference>
<dbReference type="GO" id="GO:0009055">
    <property type="term" value="F:electron transfer activity"/>
    <property type="evidence" value="ECO:0007669"/>
    <property type="project" value="TreeGrafter"/>
</dbReference>
<dbReference type="Pfam" id="PF00462">
    <property type="entry name" value="Glutaredoxin"/>
    <property type="match status" value="1"/>
</dbReference>
<name>A0A1I9S400_9CAUD</name>
<organism evidence="2 3">
    <name type="scientific">Mycobacterium phage DarthPhader</name>
    <dbReference type="NCBI Taxonomy" id="1912975"/>
    <lineage>
        <taxon>Viruses</taxon>
        <taxon>Duplodnaviria</taxon>
        <taxon>Heunggongvirae</taxon>
        <taxon>Uroviricota</taxon>
        <taxon>Caudoviricetes</taxon>
        <taxon>Refugevirus</taxon>
        <taxon>Refugevirus darthphader</taxon>
    </lineage>
</organism>
<accession>A0A1I9S400</accession>
<evidence type="ECO:0000313" key="2">
    <source>
        <dbReference type="EMBL" id="AOZ61294.1"/>
    </source>
</evidence>
<proteinExistence type="predicted"/>